<evidence type="ECO:0000256" key="1">
    <source>
        <dbReference type="SAM" id="MobiDB-lite"/>
    </source>
</evidence>
<dbReference type="Proteomes" id="UP001372338">
    <property type="component" value="Unassembled WGS sequence"/>
</dbReference>
<feature type="region of interest" description="Disordered" evidence="1">
    <location>
        <begin position="54"/>
        <end position="91"/>
    </location>
</feature>
<reference evidence="2 3" key="1">
    <citation type="submission" date="2024-01" db="EMBL/GenBank/DDBJ databases">
        <title>The genomes of 5 underutilized Papilionoideae crops provide insights into root nodulation and disease resistanc.</title>
        <authorList>
            <person name="Yuan L."/>
        </authorList>
    </citation>
    <scope>NUCLEOTIDE SEQUENCE [LARGE SCALE GENOMIC DNA]</scope>
    <source>
        <strain evidence="2">ZHUSHIDOU_FW_LH</strain>
        <tissue evidence="2">Leaf</tissue>
    </source>
</reference>
<proteinExistence type="predicted"/>
<organism evidence="2 3">
    <name type="scientific">Crotalaria pallida</name>
    <name type="common">Smooth rattlebox</name>
    <name type="synonym">Crotalaria striata</name>
    <dbReference type="NCBI Taxonomy" id="3830"/>
    <lineage>
        <taxon>Eukaryota</taxon>
        <taxon>Viridiplantae</taxon>
        <taxon>Streptophyta</taxon>
        <taxon>Embryophyta</taxon>
        <taxon>Tracheophyta</taxon>
        <taxon>Spermatophyta</taxon>
        <taxon>Magnoliopsida</taxon>
        <taxon>eudicotyledons</taxon>
        <taxon>Gunneridae</taxon>
        <taxon>Pentapetalae</taxon>
        <taxon>rosids</taxon>
        <taxon>fabids</taxon>
        <taxon>Fabales</taxon>
        <taxon>Fabaceae</taxon>
        <taxon>Papilionoideae</taxon>
        <taxon>50 kb inversion clade</taxon>
        <taxon>genistoids sensu lato</taxon>
        <taxon>core genistoids</taxon>
        <taxon>Crotalarieae</taxon>
        <taxon>Crotalaria</taxon>
    </lineage>
</organism>
<evidence type="ECO:0000313" key="2">
    <source>
        <dbReference type="EMBL" id="KAK7256113.1"/>
    </source>
</evidence>
<comment type="caution">
    <text evidence="2">The sequence shown here is derived from an EMBL/GenBank/DDBJ whole genome shotgun (WGS) entry which is preliminary data.</text>
</comment>
<dbReference type="EMBL" id="JAYWIO010000006">
    <property type="protein sequence ID" value="KAK7256113.1"/>
    <property type="molecule type" value="Genomic_DNA"/>
</dbReference>
<gene>
    <name evidence="2" type="ORF">RIF29_29547</name>
</gene>
<accession>A0AAN9ELJ7</accession>
<evidence type="ECO:0000313" key="3">
    <source>
        <dbReference type="Proteomes" id="UP001372338"/>
    </source>
</evidence>
<keyword evidence="3" id="KW-1185">Reference proteome</keyword>
<protein>
    <submittedName>
        <fullName evidence="2">Uncharacterized protein</fullName>
    </submittedName>
</protein>
<dbReference type="AlphaFoldDB" id="A0AAN9ELJ7"/>
<name>A0AAN9ELJ7_CROPI</name>
<sequence length="91" mass="10191">MVVSRNSKDLVEVIKEHDDYFLKAANAGAKVSFLLQVPTAGFSDHTKAMSIEEEEEVEIEVEGEGEVEVEVEGEEEEEDQEKSTMICSFVH</sequence>
<feature type="compositionally biased region" description="Acidic residues" evidence="1">
    <location>
        <begin position="54"/>
        <end position="80"/>
    </location>
</feature>